<sequence>MIHLDDFPMNFDIPELGKVGIEELFRPKLIGQTPHMSIFIRDNNFWFKYPIPWVLLSPESDDYLREVQEQEVIRLGDPLLEDSDLELDDEAYHNFDT</sequence>
<protein>
    <submittedName>
        <fullName evidence="1">Uncharacterized protein</fullName>
    </submittedName>
</protein>
<dbReference type="AlphaFoldDB" id="A0AAD9XBL8"/>
<reference evidence="1" key="1">
    <citation type="journal article" date="2023" name="Plant J.">
        <title>Genome sequences and population genomics provide insights into the demographic history, inbreeding, and mutation load of two 'living fossil' tree species of Dipteronia.</title>
        <authorList>
            <person name="Feng Y."/>
            <person name="Comes H.P."/>
            <person name="Chen J."/>
            <person name="Zhu S."/>
            <person name="Lu R."/>
            <person name="Zhang X."/>
            <person name="Li P."/>
            <person name="Qiu J."/>
            <person name="Olsen K.M."/>
            <person name="Qiu Y."/>
        </authorList>
    </citation>
    <scope>NUCLEOTIDE SEQUENCE</scope>
    <source>
        <strain evidence="1">KIB01</strain>
    </source>
</reference>
<accession>A0AAD9XBL8</accession>
<name>A0AAD9XBL8_9ROSI</name>
<comment type="caution">
    <text evidence="1">The sequence shown here is derived from an EMBL/GenBank/DDBJ whole genome shotgun (WGS) entry which is preliminary data.</text>
</comment>
<keyword evidence="2" id="KW-1185">Reference proteome</keyword>
<evidence type="ECO:0000313" key="1">
    <source>
        <dbReference type="EMBL" id="KAK2656388.1"/>
    </source>
</evidence>
<dbReference type="Proteomes" id="UP001280121">
    <property type="component" value="Unassembled WGS sequence"/>
</dbReference>
<gene>
    <name evidence="1" type="ORF">Ddye_009440</name>
</gene>
<organism evidence="1 2">
    <name type="scientific">Dipteronia dyeriana</name>
    <dbReference type="NCBI Taxonomy" id="168575"/>
    <lineage>
        <taxon>Eukaryota</taxon>
        <taxon>Viridiplantae</taxon>
        <taxon>Streptophyta</taxon>
        <taxon>Embryophyta</taxon>
        <taxon>Tracheophyta</taxon>
        <taxon>Spermatophyta</taxon>
        <taxon>Magnoliopsida</taxon>
        <taxon>eudicotyledons</taxon>
        <taxon>Gunneridae</taxon>
        <taxon>Pentapetalae</taxon>
        <taxon>rosids</taxon>
        <taxon>malvids</taxon>
        <taxon>Sapindales</taxon>
        <taxon>Sapindaceae</taxon>
        <taxon>Hippocastanoideae</taxon>
        <taxon>Acereae</taxon>
        <taxon>Dipteronia</taxon>
    </lineage>
</organism>
<evidence type="ECO:0000313" key="2">
    <source>
        <dbReference type="Proteomes" id="UP001280121"/>
    </source>
</evidence>
<proteinExistence type="predicted"/>
<dbReference type="EMBL" id="JANJYI010000003">
    <property type="protein sequence ID" value="KAK2656388.1"/>
    <property type="molecule type" value="Genomic_DNA"/>
</dbReference>